<dbReference type="Proteomes" id="UP000323011">
    <property type="component" value="Unassembled WGS sequence"/>
</dbReference>
<sequence length="120" mass="12119">MLAASELQETRLRAVAAADELAELALSLRGPNGGCAAVCSGASLSHLASHGAALLDTPRLAEGSNLGRFLRDSARHHARASGDGGLLCAAVSARLFVRCLDADLAWPASASGERASALVG</sequence>
<protein>
    <submittedName>
        <fullName evidence="1">Uncharacterized protein</fullName>
    </submittedName>
</protein>
<evidence type="ECO:0000313" key="1">
    <source>
        <dbReference type="EMBL" id="KAA0157070.1"/>
    </source>
</evidence>
<proteinExistence type="predicted"/>
<comment type="caution">
    <text evidence="1">The sequence shown here is derived from an EMBL/GenBank/DDBJ whole genome shotgun (WGS) entry which is preliminary data.</text>
</comment>
<dbReference type="AlphaFoldDB" id="A0A5A8CY00"/>
<evidence type="ECO:0000313" key="2">
    <source>
        <dbReference type="Proteomes" id="UP000323011"/>
    </source>
</evidence>
<organism evidence="1 2">
    <name type="scientific">Cafeteria roenbergensis</name>
    <name type="common">Marine flagellate</name>
    <dbReference type="NCBI Taxonomy" id="33653"/>
    <lineage>
        <taxon>Eukaryota</taxon>
        <taxon>Sar</taxon>
        <taxon>Stramenopiles</taxon>
        <taxon>Bigyra</taxon>
        <taxon>Opalozoa</taxon>
        <taxon>Bicosoecida</taxon>
        <taxon>Cafeteriaceae</taxon>
        <taxon>Cafeteria</taxon>
    </lineage>
</organism>
<name>A0A5A8CY00_CAFRO</name>
<accession>A0A5A8CY00</accession>
<reference evidence="1 2" key="1">
    <citation type="submission" date="2019-07" db="EMBL/GenBank/DDBJ databases">
        <title>Genomes of Cafeteria roenbergensis.</title>
        <authorList>
            <person name="Fischer M.G."/>
            <person name="Hackl T."/>
            <person name="Roman M."/>
        </authorList>
    </citation>
    <scope>NUCLEOTIDE SEQUENCE [LARGE SCALE GENOMIC DNA]</scope>
    <source>
        <strain evidence="1 2">BVI</strain>
    </source>
</reference>
<dbReference type="EMBL" id="VLTN01000002">
    <property type="protein sequence ID" value="KAA0157070.1"/>
    <property type="molecule type" value="Genomic_DNA"/>
</dbReference>
<gene>
    <name evidence="1" type="ORF">FNF29_00422</name>
</gene>
<keyword evidence="2" id="KW-1185">Reference proteome</keyword>